<keyword evidence="5" id="KW-0378">Hydrolase</keyword>
<dbReference type="EMBL" id="JANBOI010004105">
    <property type="protein sequence ID" value="KAJ1717980.1"/>
    <property type="molecule type" value="Genomic_DNA"/>
</dbReference>
<evidence type="ECO:0000256" key="1">
    <source>
        <dbReference type="ARBA" id="ARBA00022679"/>
    </source>
</evidence>
<dbReference type="GO" id="GO:0003964">
    <property type="term" value="F:RNA-directed DNA polymerase activity"/>
    <property type="evidence" value="ECO:0007669"/>
    <property type="project" value="UniProtKB-KW"/>
</dbReference>
<dbReference type="GO" id="GO:0004519">
    <property type="term" value="F:endonuclease activity"/>
    <property type="evidence" value="ECO:0007669"/>
    <property type="project" value="UniProtKB-KW"/>
</dbReference>
<dbReference type="AlphaFoldDB" id="A0A9W7XS13"/>
<accession>A0A9W7XS13</accession>
<feature type="domain" description="Reverse transcriptase RNase H-like" evidence="8">
    <location>
        <begin position="2"/>
        <end position="94"/>
    </location>
</feature>
<evidence type="ECO:0000256" key="4">
    <source>
        <dbReference type="ARBA" id="ARBA00022759"/>
    </source>
</evidence>
<comment type="caution">
    <text evidence="9">The sequence shown here is derived from an EMBL/GenBank/DDBJ whole genome shotgun (WGS) entry which is preliminary data.</text>
</comment>
<proteinExistence type="predicted"/>
<dbReference type="GO" id="GO:0016787">
    <property type="term" value="F:hydrolase activity"/>
    <property type="evidence" value="ECO:0007669"/>
    <property type="project" value="UniProtKB-KW"/>
</dbReference>
<keyword evidence="2" id="KW-0548">Nucleotidyltransferase</keyword>
<evidence type="ECO:0000256" key="7">
    <source>
        <dbReference type="SAM" id="MobiDB-lite"/>
    </source>
</evidence>
<feature type="compositionally biased region" description="Acidic residues" evidence="7">
    <location>
        <begin position="200"/>
        <end position="215"/>
    </location>
</feature>
<name>A0A9W7XS13_9FUNG</name>
<evidence type="ECO:0000256" key="2">
    <source>
        <dbReference type="ARBA" id="ARBA00022695"/>
    </source>
</evidence>
<dbReference type="InterPro" id="IPR043502">
    <property type="entry name" value="DNA/RNA_pol_sf"/>
</dbReference>
<dbReference type="SUPFAM" id="SSF56672">
    <property type="entry name" value="DNA/RNA polymerases"/>
    <property type="match status" value="1"/>
</dbReference>
<dbReference type="Proteomes" id="UP001143981">
    <property type="component" value="Unassembled WGS sequence"/>
</dbReference>
<evidence type="ECO:0000256" key="5">
    <source>
        <dbReference type="ARBA" id="ARBA00022801"/>
    </source>
</evidence>
<evidence type="ECO:0000313" key="10">
    <source>
        <dbReference type="Proteomes" id="UP001143981"/>
    </source>
</evidence>
<evidence type="ECO:0000256" key="6">
    <source>
        <dbReference type="ARBA" id="ARBA00022918"/>
    </source>
</evidence>
<keyword evidence="1" id="KW-0808">Transferase</keyword>
<dbReference type="InterPro" id="IPR041373">
    <property type="entry name" value="RT_RNaseH"/>
</dbReference>
<feature type="region of interest" description="Disordered" evidence="7">
    <location>
        <begin position="115"/>
        <end position="144"/>
    </location>
</feature>
<dbReference type="Pfam" id="PF17917">
    <property type="entry name" value="RT_RNaseH"/>
    <property type="match status" value="1"/>
</dbReference>
<feature type="compositionally biased region" description="Low complexity" evidence="7">
    <location>
        <begin position="177"/>
        <end position="186"/>
    </location>
</feature>
<sequence length="305" mass="32836">GTGVGAVLLAQCSEDPEDLAPVAYFSRTFGGQQGSKPSVWREACAAYEATKHFYPYLDGCANFQLETDCAVVVSLHTHKTTNDGDALAHFKLGLAELGVKKHMIVHRPGVDQQTADWLSRAKERRRPSKARSVAPEMGGLEEAKETIGSDGVVYTVGALMASTRSTTDSADAAEEMAPGAGDDGNWADGGDGHGIPLWTDGDDKDGWVPDDDEDVNGGNPQPPSHAEQYCAVQAALRDLPRPSDFTDCQAEDAEIQSWIALCRQHEQLEDLLMPKFRVVETKCLRGTVLYELVGGHGAHDAVGTW</sequence>
<evidence type="ECO:0000259" key="8">
    <source>
        <dbReference type="Pfam" id="PF17917"/>
    </source>
</evidence>
<keyword evidence="4" id="KW-0255">Endonuclease</keyword>
<organism evidence="9 10">
    <name type="scientific">Coemansia biformis</name>
    <dbReference type="NCBI Taxonomy" id="1286918"/>
    <lineage>
        <taxon>Eukaryota</taxon>
        <taxon>Fungi</taxon>
        <taxon>Fungi incertae sedis</taxon>
        <taxon>Zoopagomycota</taxon>
        <taxon>Kickxellomycotina</taxon>
        <taxon>Kickxellomycetes</taxon>
        <taxon>Kickxellales</taxon>
        <taxon>Kickxellaceae</taxon>
        <taxon>Coemansia</taxon>
    </lineage>
</organism>
<feature type="non-terminal residue" evidence="9">
    <location>
        <position position="1"/>
    </location>
</feature>
<evidence type="ECO:0000313" key="9">
    <source>
        <dbReference type="EMBL" id="KAJ1717980.1"/>
    </source>
</evidence>
<reference evidence="9" key="1">
    <citation type="submission" date="2022-07" db="EMBL/GenBank/DDBJ databases">
        <title>Phylogenomic reconstructions and comparative analyses of Kickxellomycotina fungi.</title>
        <authorList>
            <person name="Reynolds N.K."/>
            <person name="Stajich J.E."/>
            <person name="Barry K."/>
            <person name="Grigoriev I.V."/>
            <person name="Crous P."/>
            <person name="Smith M.E."/>
        </authorList>
    </citation>
    <scope>NUCLEOTIDE SEQUENCE</scope>
    <source>
        <strain evidence="9">BCRC 34381</strain>
    </source>
</reference>
<evidence type="ECO:0000256" key="3">
    <source>
        <dbReference type="ARBA" id="ARBA00022722"/>
    </source>
</evidence>
<keyword evidence="6" id="KW-0695">RNA-directed DNA polymerase</keyword>
<gene>
    <name evidence="9" type="ORF">LPJ61_006983</name>
</gene>
<keyword evidence="10" id="KW-1185">Reference proteome</keyword>
<dbReference type="OrthoDB" id="5592677at2759"/>
<protein>
    <recommendedName>
        <fullName evidence="8">Reverse transcriptase RNase H-like domain-containing protein</fullName>
    </recommendedName>
</protein>
<feature type="non-terminal residue" evidence="9">
    <location>
        <position position="305"/>
    </location>
</feature>
<keyword evidence="3" id="KW-0540">Nuclease</keyword>
<feature type="region of interest" description="Disordered" evidence="7">
    <location>
        <begin position="164"/>
        <end position="225"/>
    </location>
</feature>